<evidence type="ECO:0000313" key="10">
    <source>
        <dbReference type="EMBL" id="KWV43560.1"/>
    </source>
</evidence>
<feature type="transmembrane region" description="Helical" evidence="8">
    <location>
        <begin position="428"/>
        <end position="451"/>
    </location>
</feature>
<accession>A0A109J746</accession>
<keyword evidence="4" id="KW-0997">Cell inner membrane</keyword>
<feature type="domain" description="ABC transmembrane type-1" evidence="9">
    <location>
        <begin position="393"/>
        <end position="581"/>
    </location>
</feature>
<evidence type="ECO:0000259" key="9">
    <source>
        <dbReference type="PROSITE" id="PS50928"/>
    </source>
</evidence>
<gene>
    <name evidence="10" type="ORF">AS156_24910</name>
</gene>
<dbReference type="PANTHER" id="PTHR43357:SF4">
    <property type="entry name" value="INNER MEMBRANE ABC TRANSPORTER PERMEASE PROTEIN YDCV"/>
    <property type="match status" value="1"/>
</dbReference>
<feature type="transmembrane region" description="Helical" evidence="8">
    <location>
        <begin position="457"/>
        <end position="475"/>
    </location>
</feature>
<evidence type="ECO:0000256" key="2">
    <source>
        <dbReference type="ARBA" id="ARBA00022448"/>
    </source>
</evidence>
<dbReference type="PANTHER" id="PTHR43357">
    <property type="entry name" value="INNER MEMBRANE ABC TRANSPORTER PERMEASE PROTEIN YDCV"/>
    <property type="match status" value="1"/>
</dbReference>
<dbReference type="GO" id="GO:0055085">
    <property type="term" value="P:transmembrane transport"/>
    <property type="evidence" value="ECO:0007669"/>
    <property type="project" value="InterPro"/>
</dbReference>
<dbReference type="PROSITE" id="PS50928">
    <property type="entry name" value="ABC_TM1"/>
    <property type="match status" value="2"/>
</dbReference>
<feature type="domain" description="ABC transmembrane type-1" evidence="9">
    <location>
        <begin position="95"/>
        <end position="302"/>
    </location>
</feature>
<name>A0A109J746_9BRAD</name>
<proteinExistence type="inferred from homology"/>
<reference evidence="10 11" key="1">
    <citation type="submission" date="2015-11" db="EMBL/GenBank/DDBJ databases">
        <title>Draft Genome Sequence of the Strain BR 10303 (Bradyrhizobium sp.) isolated from nodules of Centrolobium paraense.</title>
        <authorList>
            <person name="Zelli J.E."/>
            <person name="Simoes-Araujo J.L."/>
            <person name="Barauna A.C."/>
            <person name="Silva K."/>
        </authorList>
    </citation>
    <scope>NUCLEOTIDE SEQUENCE [LARGE SCALE GENOMIC DNA]</scope>
    <source>
        <strain evidence="10 11">BR 10303</strain>
    </source>
</reference>
<feature type="transmembrane region" description="Helical" evidence="8">
    <location>
        <begin position="240"/>
        <end position="260"/>
    </location>
</feature>
<keyword evidence="2 8" id="KW-0813">Transport</keyword>
<comment type="subcellular location">
    <subcellularLocation>
        <location evidence="1">Cell inner membrane</location>
        <topology evidence="1">Multi-pass membrane protein</topology>
    </subcellularLocation>
    <subcellularLocation>
        <location evidence="8">Cell membrane</location>
        <topology evidence="8">Multi-pass membrane protein</topology>
    </subcellularLocation>
</comment>
<dbReference type="SUPFAM" id="SSF161098">
    <property type="entry name" value="MetI-like"/>
    <property type="match status" value="2"/>
</dbReference>
<feature type="transmembrane region" description="Helical" evidence="8">
    <location>
        <begin position="94"/>
        <end position="119"/>
    </location>
</feature>
<evidence type="ECO:0000256" key="6">
    <source>
        <dbReference type="ARBA" id="ARBA00022989"/>
    </source>
</evidence>
<evidence type="ECO:0000313" key="11">
    <source>
        <dbReference type="Proteomes" id="UP000057737"/>
    </source>
</evidence>
<evidence type="ECO:0000256" key="1">
    <source>
        <dbReference type="ARBA" id="ARBA00004429"/>
    </source>
</evidence>
<dbReference type="EMBL" id="LNCU01000132">
    <property type="protein sequence ID" value="KWV43560.1"/>
    <property type="molecule type" value="Genomic_DNA"/>
</dbReference>
<evidence type="ECO:0000256" key="3">
    <source>
        <dbReference type="ARBA" id="ARBA00022475"/>
    </source>
</evidence>
<protein>
    <recommendedName>
        <fullName evidence="9">ABC transmembrane type-1 domain-containing protein</fullName>
    </recommendedName>
</protein>
<dbReference type="InterPro" id="IPR035906">
    <property type="entry name" value="MetI-like_sf"/>
</dbReference>
<dbReference type="Pfam" id="PF00528">
    <property type="entry name" value="BPD_transp_1"/>
    <property type="match status" value="2"/>
</dbReference>
<dbReference type="Proteomes" id="UP000057737">
    <property type="component" value="Unassembled WGS sequence"/>
</dbReference>
<feature type="transmembrane region" description="Helical" evidence="8">
    <location>
        <begin position="280"/>
        <end position="301"/>
    </location>
</feature>
<dbReference type="Gene3D" id="1.10.3720.10">
    <property type="entry name" value="MetI-like"/>
    <property type="match status" value="2"/>
</dbReference>
<evidence type="ECO:0000256" key="4">
    <source>
        <dbReference type="ARBA" id="ARBA00022519"/>
    </source>
</evidence>
<feature type="transmembrane region" description="Helical" evidence="8">
    <location>
        <begin position="174"/>
        <end position="195"/>
    </location>
</feature>
<evidence type="ECO:0000256" key="8">
    <source>
        <dbReference type="RuleBase" id="RU363032"/>
    </source>
</evidence>
<dbReference type="GO" id="GO:0005886">
    <property type="term" value="C:plasma membrane"/>
    <property type="evidence" value="ECO:0007669"/>
    <property type="project" value="UniProtKB-SubCell"/>
</dbReference>
<feature type="transmembrane region" description="Helical" evidence="8">
    <location>
        <begin position="566"/>
        <end position="586"/>
    </location>
</feature>
<feature type="transmembrane region" description="Helical" evidence="8">
    <location>
        <begin position="69"/>
        <end position="87"/>
    </location>
</feature>
<keyword evidence="7 8" id="KW-0472">Membrane</keyword>
<keyword evidence="11" id="KW-1185">Reference proteome</keyword>
<comment type="caution">
    <text evidence="10">The sequence shown here is derived from an EMBL/GenBank/DDBJ whole genome shotgun (WGS) entry which is preliminary data.</text>
</comment>
<organism evidence="10 11">
    <name type="scientific">Bradyrhizobium macuxiense</name>
    <dbReference type="NCBI Taxonomy" id="1755647"/>
    <lineage>
        <taxon>Bacteria</taxon>
        <taxon>Pseudomonadati</taxon>
        <taxon>Pseudomonadota</taxon>
        <taxon>Alphaproteobacteria</taxon>
        <taxon>Hyphomicrobiales</taxon>
        <taxon>Nitrobacteraceae</taxon>
        <taxon>Bradyrhizobium</taxon>
    </lineage>
</organism>
<feature type="transmembrane region" description="Helical" evidence="8">
    <location>
        <begin position="393"/>
        <end position="416"/>
    </location>
</feature>
<feature type="transmembrane region" description="Helical" evidence="8">
    <location>
        <begin position="215"/>
        <end position="233"/>
    </location>
</feature>
<feature type="transmembrane region" description="Helical" evidence="8">
    <location>
        <begin position="35"/>
        <end position="57"/>
    </location>
</feature>
<keyword evidence="5 8" id="KW-0812">Transmembrane</keyword>
<feature type="transmembrane region" description="Helical" evidence="8">
    <location>
        <begin position="331"/>
        <end position="357"/>
    </location>
</feature>
<comment type="similarity">
    <text evidence="8">Belongs to the binding-protein-dependent transport system permease family.</text>
</comment>
<dbReference type="InterPro" id="IPR000515">
    <property type="entry name" value="MetI-like"/>
</dbReference>
<keyword evidence="3" id="KW-1003">Cell membrane</keyword>
<sequence length="598" mass="64671">MRLQRGSALHGQADRRSEITRGAGEGAGRRVFPRLWVAALLALLTFLVIYPVFMLLLGALTDTNPVVDGIRLSLSHLSIANFLTVLANPNVGEALLNTLIACGGGTAVAVAIGLLFSWIVVRTNTPFKGFIAAASILPLFAPPLVAGVAWAILGSPKTGLINTMFKWIGWDLHVDLYSMWGLVFVFGIYYAPYVYMFTSSALRNMDPSLEEAAEISGASAFATLFTVTFPLIMPAIVSGMLLSFIVMLGIYGIPAVLGAPSNLNVLTTYIFKLTNWSPPLYNTAAAVAILLMVVTGLLVYLQQKVLSGRSYTTVAGKAFRPRSLNLGPWRWLTFALGVIYLLVVVVLPLLALIVAAFRKFMFIRDVASLFDMRQYSLMHFRSIFDNPLTLKSIYNAIEVGIITAVVGGALAFAIGYTIHRTQVTGRRAIDLISTLPVAIPGLVVGVAYLWAWIGVPGGLYGTIWILALAFIARFMPDTVKALSTSFMQIHRELEEAAWVCGRGMLSTIGTIVLPLARPGVLAAMTLLFVLAIRELGSSLFLYTSNTMVMSVLLLDYYEGGNVGKTAAFSLVQMVLLGVLIGGANWLSRGAAQRNVTRT</sequence>
<keyword evidence="6 8" id="KW-1133">Transmembrane helix</keyword>
<dbReference type="AlphaFoldDB" id="A0A109J746"/>
<evidence type="ECO:0000256" key="7">
    <source>
        <dbReference type="ARBA" id="ARBA00023136"/>
    </source>
</evidence>
<evidence type="ECO:0000256" key="5">
    <source>
        <dbReference type="ARBA" id="ARBA00022692"/>
    </source>
</evidence>
<feature type="transmembrane region" description="Helical" evidence="8">
    <location>
        <begin position="131"/>
        <end position="153"/>
    </location>
</feature>
<dbReference type="CDD" id="cd06261">
    <property type="entry name" value="TM_PBP2"/>
    <property type="match status" value="2"/>
</dbReference>